<evidence type="ECO:0000256" key="9">
    <source>
        <dbReference type="ARBA" id="ARBA00022989"/>
    </source>
</evidence>
<evidence type="ECO:0000256" key="11">
    <source>
        <dbReference type="ARBA" id="ARBA00023136"/>
    </source>
</evidence>
<dbReference type="InterPro" id="IPR003660">
    <property type="entry name" value="HAMP_dom"/>
</dbReference>
<dbReference type="InterPro" id="IPR003594">
    <property type="entry name" value="HATPase_dom"/>
</dbReference>
<dbReference type="AlphaFoldDB" id="A0A929B8F5"/>
<keyword evidence="11 13" id="KW-0472">Membrane</keyword>
<dbReference type="InterPro" id="IPR003661">
    <property type="entry name" value="HisK_dim/P_dom"/>
</dbReference>
<evidence type="ECO:0000256" key="7">
    <source>
        <dbReference type="ARBA" id="ARBA00022692"/>
    </source>
</evidence>
<dbReference type="Gene3D" id="6.10.340.10">
    <property type="match status" value="1"/>
</dbReference>
<keyword evidence="10" id="KW-0902">Two-component regulatory system</keyword>
<dbReference type="CDD" id="cd06225">
    <property type="entry name" value="HAMP"/>
    <property type="match status" value="1"/>
</dbReference>
<dbReference type="InterPro" id="IPR036890">
    <property type="entry name" value="HATPase_C_sf"/>
</dbReference>
<feature type="compositionally biased region" description="Basic and acidic residues" evidence="12">
    <location>
        <begin position="13"/>
        <end position="29"/>
    </location>
</feature>
<evidence type="ECO:0000313" key="17">
    <source>
        <dbReference type="Proteomes" id="UP000598360"/>
    </source>
</evidence>
<dbReference type="PANTHER" id="PTHR45436:SF5">
    <property type="entry name" value="SENSOR HISTIDINE KINASE TRCS"/>
    <property type="match status" value="1"/>
</dbReference>
<evidence type="ECO:0000256" key="12">
    <source>
        <dbReference type="SAM" id="MobiDB-lite"/>
    </source>
</evidence>
<dbReference type="EC" id="2.7.13.3" evidence="4"/>
<dbReference type="SUPFAM" id="SSF47384">
    <property type="entry name" value="Homodimeric domain of signal transducing histidine kinase"/>
    <property type="match status" value="1"/>
</dbReference>
<dbReference type="EMBL" id="JADEYC010000007">
    <property type="protein sequence ID" value="MBE9373735.1"/>
    <property type="molecule type" value="Genomic_DNA"/>
</dbReference>
<dbReference type="InterPro" id="IPR050428">
    <property type="entry name" value="TCS_sensor_his_kinase"/>
</dbReference>
<dbReference type="SUPFAM" id="SSF55874">
    <property type="entry name" value="ATPase domain of HSP90 chaperone/DNA topoisomerase II/histidine kinase"/>
    <property type="match status" value="1"/>
</dbReference>
<dbReference type="FunFam" id="3.30.565.10:FF:000006">
    <property type="entry name" value="Sensor histidine kinase WalK"/>
    <property type="match status" value="1"/>
</dbReference>
<evidence type="ECO:0000256" key="10">
    <source>
        <dbReference type="ARBA" id="ARBA00023012"/>
    </source>
</evidence>
<dbReference type="SMART" id="SM00304">
    <property type="entry name" value="HAMP"/>
    <property type="match status" value="1"/>
</dbReference>
<keyword evidence="5" id="KW-0597">Phosphoprotein</keyword>
<keyword evidence="9 13" id="KW-1133">Transmembrane helix</keyword>
<dbReference type="InterPro" id="IPR004358">
    <property type="entry name" value="Sig_transdc_His_kin-like_C"/>
</dbReference>
<dbReference type="CDD" id="cd00082">
    <property type="entry name" value="HisKA"/>
    <property type="match status" value="1"/>
</dbReference>
<dbReference type="PRINTS" id="PR00344">
    <property type="entry name" value="BCTRLSENSOR"/>
</dbReference>
<comment type="cofactor">
    <cofactor evidence="2">
        <name>a divalent metal cation</name>
        <dbReference type="ChEBI" id="CHEBI:60240"/>
    </cofactor>
</comment>
<dbReference type="Pfam" id="PF00512">
    <property type="entry name" value="HisKA"/>
    <property type="match status" value="1"/>
</dbReference>
<gene>
    <name evidence="16" type="ORF">IQ251_04640</name>
</gene>
<evidence type="ECO:0000256" key="5">
    <source>
        <dbReference type="ARBA" id="ARBA00022553"/>
    </source>
</evidence>
<dbReference type="SUPFAM" id="SSF158472">
    <property type="entry name" value="HAMP domain-like"/>
    <property type="match status" value="1"/>
</dbReference>
<dbReference type="PROSITE" id="PS50885">
    <property type="entry name" value="HAMP"/>
    <property type="match status" value="1"/>
</dbReference>
<keyword evidence="7 13" id="KW-0812">Transmembrane</keyword>
<dbReference type="Pfam" id="PF02518">
    <property type="entry name" value="HATPase_c"/>
    <property type="match status" value="1"/>
</dbReference>
<evidence type="ECO:0000256" key="8">
    <source>
        <dbReference type="ARBA" id="ARBA00022777"/>
    </source>
</evidence>
<dbReference type="SMART" id="SM00388">
    <property type="entry name" value="HisKA"/>
    <property type="match status" value="1"/>
</dbReference>
<dbReference type="SMART" id="SM00387">
    <property type="entry name" value="HATPase_c"/>
    <property type="match status" value="1"/>
</dbReference>
<evidence type="ECO:0000256" key="3">
    <source>
        <dbReference type="ARBA" id="ARBA00004236"/>
    </source>
</evidence>
<dbReference type="Gene3D" id="1.10.287.130">
    <property type="match status" value="1"/>
</dbReference>
<dbReference type="Pfam" id="PF00672">
    <property type="entry name" value="HAMP"/>
    <property type="match status" value="1"/>
</dbReference>
<evidence type="ECO:0000256" key="6">
    <source>
        <dbReference type="ARBA" id="ARBA00022679"/>
    </source>
</evidence>
<keyword evidence="8 16" id="KW-0418">Kinase</keyword>
<dbReference type="CDD" id="cd00075">
    <property type="entry name" value="HATPase"/>
    <property type="match status" value="1"/>
</dbReference>
<feature type="transmembrane region" description="Helical" evidence="13">
    <location>
        <begin position="130"/>
        <end position="154"/>
    </location>
</feature>
<comment type="caution">
    <text evidence="16">The sequence shown here is derived from an EMBL/GenBank/DDBJ whole genome shotgun (WGS) entry which is preliminary data.</text>
</comment>
<accession>A0A929B8F5</accession>
<dbReference type="Proteomes" id="UP000598360">
    <property type="component" value="Unassembled WGS sequence"/>
</dbReference>
<evidence type="ECO:0000256" key="2">
    <source>
        <dbReference type="ARBA" id="ARBA00001968"/>
    </source>
</evidence>
<dbReference type="PROSITE" id="PS50109">
    <property type="entry name" value="HIS_KIN"/>
    <property type="match status" value="1"/>
</dbReference>
<evidence type="ECO:0000259" key="15">
    <source>
        <dbReference type="PROSITE" id="PS50885"/>
    </source>
</evidence>
<keyword evidence="6" id="KW-0808">Transferase</keyword>
<dbReference type="GO" id="GO:0005886">
    <property type="term" value="C:plasma membrane"/>
    <property type="evidence" value="ECO:0007669"/>
    <property type="project" value="UniProtKB-SubCell"/>
</dbReference>
<evidence type="ECO:0000256" key="4">
    <source>
        <dbReference type="ARBA" id="ARBA00012438"/>
    </source>
</evidence>
<feature type="domain" description="HAMP" evidence="15">
    <location>
        <begin position="155"/>
        <end position="208"/>
    </location>
</feature>
<evidence type="ECO:0000256" key="1">
    <source>
        <dbReference type="ARBA" id="ARBA00000085"/>
    </source>
</evidence>
<dbReference type="Gene3D" id="3.30.565.10">
    <property type="entry name" value="Histidine kinase-like ATPase, C-terminal domain"/>
    <property type="match status" value="1"/>
</dbReference>
<dbReference type="GO" id="GO:0005509">
    <property type="term" value="F:calcium ion binding"/>
    <property type="evidence" value="ECO:0007669"/>
    <property type="project" value="UniProtKB-ARBA"/>
</dbReference>
<keyword evidence="17" id="KW-1185">Reference proteome</keyword>
<sequence>MGAASHLILQKSLTDHLDEQLREMSRPWERPGPPPTPPDDREPRGGPGGLPTAFRVITFDRDGRELAVEGPQANDPGRPLVNRAALAGEFTTVPDNLGGADWRVRTVISPDGTTRALALSTEAVVLPLRLLLVIELVVGAAVIAVLAVGAAWTVRLGLRPLNRIEHTADAIATGELDRRIPDQDPDTETGRLGLALNTMLGRLTSALHEREQSEQRLRRFVADASHELRTPLTSIRGFAELYRHSDEPEPEAVRGMMARIEGEAVRMSDLVEDLLLLARLDRERTAELAEADLVPIAREVADAARVRDPDRDIALVAPDSPIRALVDGPRLRQVLTNLAANALLHTAAGTPVRIAVGSETAAEPGPASAGAEVEPGTPVAVVSVRDRGPGIPAEHAARIFDRFYRLDGSRDRSGGGTGLGLAIAAAIVETHGGRIEWLPEPAGGSTFRVVLPLR</sequence>
<feature type="region of interest" description="Disordered" evidence="12">
    <location>
        <begin position="1"/>
        <end position="52"/>
    </location>
</feature>
<reference evidence="16" key="1">
    <citation type="submission" date="2020-10" db="EMBL/GenBank/DDBJ databases">
        <title>Diversity and distribution of actinomycetes associated with coral in the coast of Hainan.</title>
        <authorList>
            <person name="Li F."/>
        </authorList>
    </citation>
    <scope>NUCLEOTIDE SEQUENCE</scope>
    <source>
        <strain evidence="16">HNM0983</strain>
    </source>
</reference>
<comment type="catalytic activity">
    <reaction evidence="1">
        <text>ATP + protein L-histidine = ADP + protein N-phospho-L-histidine.</text>
        <dbReference type="EC" id="2.7.13.3"/>
    </reaction>
</comment>
<dbReference type="FunFam" id="1.10.287.130:FF:000001">
    <property type="entry name" value="Two-component sensor histidine kinase"/>
    <property type="match status" value="1"/>
</dbReference>
<organism evidence="16 17">
    <name type="scientific">Saccharopolyspora montiporae</name>
    <dbReference type="NCBI Taxonomy" id="2781240"/>
    <lineage>
        <taxon>Bacteria</taxon>
        <taxon>Bacillati</taxon>
        <taxon>Actinomycetota</taxon>
        <taxon>Actinomycetes</taxon>
        <taxon>Pseudonocardiales</taxon>
        <taxon>Pseudonocardiaceae</taxon>
        <taxon>Saccharopolyspora</taxon>
    </lineage>
</organism>
<feature type="domain" description="Histidine kinase" evidence="14">
    <location>
        <begin position="223"/>
        <end position="454"/>
    </location>
</feature>
<dbReference type="PANTHER" id="PTHR45436">
    <property type="entry name" value="SENSOR HISTIDINE KINASE YKOH"/>
    <property type="match status" value="1"/>
</dbReference>
<dbReference type="GO" id="GO:0000155">
    <property type="term" value="F:phosphorelay sensor kinase activity"/>
    <property type="evidence" value="ECO:0007669"/>
    <property type="project" value="InterPro"/>
</dbReference>
<name>A0A929B8F5_9PSEU</name>
<comment type="subcellular location">
    <subcellularLocation>
        <location evidence="3">Cell membrane</location>
    </subcellularLocation>
</comment>
<evidence type="ECO:0000259" key="14">
    <source>
        <dbReference type="PROSITE" id="PS50109"/>
    </source>
</evidence>
<protein>
    <recommendedName>
        <fullName evidence="4">histidine kinase</fullName>
        <ecNumber evidence="4">2.7.13.3</ecNumber>
    </recommendedName>
</protein>
<proteinExistence type="predicted"/>
<dbReference type="InterPro" id="IPR005467">
    <property type="entry name" value="His_kinase_dom"/>
</dbReference>
<evidence type="ECO:0000256" key="13">
    <source>
        <dbReference type="SAM" id="Phobius"/>
    </source>
</evidence>
<evidence type="ECO:0000313" key="16">
    <source>
        <dbReference type="EMBL" id="MBE9373735.1"/>
    </source>
</evidence>
<dbReference type="InterPro" id="IPR036097">
    <property type="entry name" value="HisK_dim/P_sf"/>
</dbReference>